<sequence>MKADKRTLFCLAILIIMFLASCSLAVTPRDPVEGDLAVKPSPVATPTVTVTDRTAGSGNVTLSLSWEAVEGATQYEVLYQSEDQIFEGDWSSHRVSTNSASLTLSANEVFRITVVASNGYSSSDAGGYALVSTINSIDEVSPVISAGIPSIIIRHPSVSFNGEKILDLVYTIRITNADGSQAMYADGKPVEELIIPNSTYYSFADALAPSSEYAVDVSMYIDNDGTAGYSEGDELIDSATASFSTDVDSYPDVVSAVSASLVPTETGEAAFRLSFTAPPVKKGLEDQDVQRRFRITRNEVGGDSIVVLSETLPCESDGEDSFFLIDSQGLEANRQYTYTVESYYFFSKGNAYNRQSDENGVESSTVNLLSVPENLEASIKGEKTEYTVTLSFDFPFGLEEGHTISLKRRETGLQSASDWSSVAFDNQIVDGERVTITSTITLSEEEARRSHSYSYRVTVNYEIFTSTAISTPVSTTGTIKELNVIEEFAATATALAGKVSLGWTYSEDGLDGTGLSEQDLTITLLRALSPDYSDAQPVDEGFVYSSGHYEDSSVEDGVTYYYAISVAIVNQSGYEGYSEVDYVSASSLAPVSSISASQGEYSDRIELSWSGVDGAEDYQVYYRPYRSEGDWILATEDICSTPKSDPSTGLWTASFKKDAGTSSAGLSYSFCVKPEDREGNVSQRYPAASAVGNMLGPASITVDVSRGEYSDSILISWNAIPGATQYLVQGFNGEGEDAMEIFREIVVPDGEGMSVVFSTDNVSSEAEYGLSQSYWFSITPQYNSQSSVTSTERKEGWWVMPPRDIVASKAASAEGTTISWSPVADASRYYIYRRPLGSISSWQQIASTTDTNFIDYILDSGENYSNTSYEYTVSTRIGSVEGPVQTWFTTAEDAVLADNVGFPLYHPEDIEVSEVSVGGDYLQKIEFLANSYATSYRITDSIENDVREFAVSSIDEGAVDDSQASDGLAYRVGDQITIFIRRPDVRSSIHYTISVASRNGNIESPVDQISDSYATACTPEHLRLNEVVNFSNTVISSAITIATNAFANDWWNGVAESDSSSNEFDLVVDENTVIHAVRKYSTGWLDNRYSTGESYIEISGYQPDGFRFLIDSAHIGFALETEPLGYLGDDLISNLYYTDLQLTLPTGYGSATISHGDNGYTVSYDGQSGTLSDSDVQVAPL</sequence>
<feature type="domain" description="Fibronectin type-III" evidence="2">
    <location>
        <begin position="801"/>
        <end position="893"/>
    </location>
</feature>
<organism evidence="3 4">
    <name type="scientific">Candidatus Aphodenecus pullistercoris</name>
    <dbReference type="NCBI Taxonomy" id="2840669"/>
    <lineage>
        <taxon>Bacteria</taxon>
        <taxon>Pseudomonadati</taxon>
        <taxon>Spirochaetota</taxon>
        <taxon>Spirochaetia</taxon>
        <taxon>Spirochaetales</taxon>
        <taxon>Candidatus Aphodenecus</taxon>
    </lineage>
</organism>
<dbReference type="SUPFAM" id="SSF49265">
    <property type="entry name" value="Fibronectin type III"/>
    <property type="match status" value="2"/>
</dbReference>
<evidence type="ECO:0000259" key="2">
    <source>
        <dbReference type="PROSITE" id="PS50853"/>
    </source>
</evidence>
<reference evidence="3" key="2">
    <citation type="journal article" date="2021" name="PeerJ">
        <title>Extensive microbial diversity within the chicken gut microbiome revealed by metagenomics and culture.</title>
        <authorList>
            <person name="Gilroy R."/>
            <person name="Ravi A."/>
            <person name="Getino M."/>
            <person name="Pursley I."/>
            <person name="Horton D.L."/>
            <person name="Alikhan N.F."/>
            <person name="Baker D."/>
            <person name="Gharbi K."/>
            <person name="Hall N."/>
            <person name="Watson M."/>
            <person name="Adriaenssens E.M."/>
            <person name="Foster-Nyarko E."/>
            <person name="Jarju S."/>
            <person name="Secka A."/>
            <person name="Antonio M."/>
            <person name="Oren A."/>
            <person name="Chaudhuri R.R."/>
            <person name="La Ragione R."/>
            <person name="Hildebrand F."/>
            <person name="Pallen M.J."/>
        </authorList>
    </citation>
    <scope>NUCLEOTIDE SEQUENCE</scope>
    <source>
        <strain evidence="3">11167</strain>
    </source>
</reference>
<dbReference type="InterPro" id="IPR036116">
    <property type="entry name" value="FN3_sf"/>
</dbReference>
<feature type="chain" id="PRO_5039283036" evidence="1">
    <location>
        <begin position="26"/>
        <end position="1181"/>
    </location>
</feature>
<protein>
    <submittedName>
        <fullName evidence="3">Fibronectin type III domain-containing protein</fullName>
    </submittedName>
</protein>
<dbReference type="Proteomes" id="UP000823633">
    <property type="component" value="Unassembled WGS sequence"/>
</dbReference>
<evidence type="ECO:0000313" key="3">
    <source>
        <dbReference type="EMBL" id="MBO8443564.1"/>
    </source>
</evidence>
<proteinExistence type="predicted"/>
<keyword evidence="1" id="KW-0732">Signal</keyword>
<dbReference type="PROSITE" id="PS50853">
    <property type="entry name" value="FN3"/>
    <property type="match status" value="1"/>
</dbReference>
<dbReference type="AlphaFoldDB" id="A0A9D9HA50"/>
<dbReference type="EMBL" id="JADIMU010000047">
    <property type="protein sequence ID" value="MBO8443564.1"/>
    <property type="molecule type" value="Genomic_DNA"/>
</dbReference>
<accession>A0A9D9HA50</accession>
<reference evidence="3" key="1">
    <citation type="submission" date="2020-10" db="EMBL/GenBank/DDBJ databases">
        <authorList>
            <person name="Gilroy R."/>
        </authorList>
    </citation>
    <scope>NUCLEOTIDE SEQUENCE</scope>
    <source>
        <strain evidence="3">11167</strain>
    </source>
</reference>
<feature type="signal peptide" evidence="1">
    <location>
        <begin position="1"/>
        <end position="25"/>
    </location>
</feature>
<evidence type="ECO:0000313" key="4">
    <source>
        <dbReference type="Proteomes" id="UP000823633"/>
    </source>
</evidence>
<dbReference type="Gene3D" id="2.60.40.10">
    <property type="entry name" value="Immunoglobulins"/>
    <property type="match status" value="3"/>
</dbReference>
<name>A0A9D9HA50_9SPIR</name>
<comment type="caution">
    <text evidence="3">The sequence shown here is derived from an EMBL/GenBank/DDBJ whole genome shotgun (WGS) entry which is preliminary data.</text>
</comment>
<dbReference type="InterPro" id="IPR003961">
    <property type="entry name" value="FN3_dom"/>
</dbReference>
<gene>
    <name evidence="3" type="ORF">IAC42_07370</name>
</gene>
<dbReference type="PROSITE" id="PS51257">
    <property type="entry name" value="PROKAR_LIPOPROTEIN"/>
    <property type="match status" value="1"/>
</dbReference>
<evidence type="ECO:0000256" key="1">
    <source>
        <dbReference type="SAM" id="SignalP"/>
    </source>
</evidence>
<dbReference type="InterPro" id="IPR013783">
    <property type="entry name" value="Ig-like_fold"/>
</dbReference>
<dbReference type="SMART" id="SM00060">
    <property type="entry name" value="FN3"/>
    <property type="match status" value="4"/>
</dbReference>